<feature type="transmembrane region" description="Helical" evidence="1">
    <location>
        <begin position="7"/>
        <end position="29"/>
    </location>
</feature>
<feature type="transmembrane region" description="Helical" evidence="1">
    <location>
        <begin position="114"/>
        <end position="131"/>
    </location>
</feature>
<feature type="transmembrane region" description="Helical" evidence="1">
    <location>
        <begin position="138"/>
        <end position="159"/>
    </location>
</feature>
<dbReference type="RefSeq" id="WP_134082955.1">
    <property type="nucleotide sequence ID" value="NZ_SOQX01000003.1"/>
</dbReference>
<organism evidence="2 3">
    <name type="scientific">Thiohalophilus thiocyanatoxydans</name>
    <dbReference type="NCBI Taxonomy" id="381308"/>
    <lineage>
        <taxon>Bacteria</taxon>
        <taxon>Pseudomonadati</taxon>
        <taxon>Pseudomonadota</taxon>
        <taxon>Gammaproteobacteria</taxon>
        <taxon>Thiohalomonadales</taxon>
        <taxon>Thiohalophilaceae</taxon>
        <taxon>Thiohalophilus</taxon>
    </lineage>
</organism>
<comment type="caution">
    <text evidence="2">The sequence shown here is derived from an EMBL/GenBank/DDBJ whole genome shotgun (WGS) entry which is preliminary data.</text>
</comment>
<accession>A0A4V3H440</accession>
<reference evidence="2 3" key="1">
    <citation type="submission" date="2019-03" db="EMBL/GenBank/DDBJ databases">
        <title>Genomic Encyclopedia of Type Strains, Phase IV (KMG-IV): sequencing the most valuable type-strain genomes for metagenomic binning, comparative biology and taxonomic classification.</title>
        <authorList>
            <person name="Goeker M."/>
        </authorList>
    </citation>
    <scope>NUCLEOTIDE SEQUENCE [LARGE SCALE GENOMIC DNA]</scope>
    <source>
        <strain evidence="2 3">DSM 16326</strain>
    </source>
</reference>
<gene>
    <name evidence="2" type="ORF">EDC23_1544</name>
</gene>
<feature type="transmembrane region" description="Helical" evidence="1">
    <location>
        <begin position="194"/>
        <end position="216"/>
    </location>
</feature>
<dbReference type="Proteomes" id="UP000294914">
    <property type="component" value="Unassembled WGS sequence"/>
</dbReference>
<evidence type="ECO:0000313" key="3">
    <source>
        <dbReference type="Proteomes" id="UP000294914"/>
    </source>
</evidence>
<keyword evidence="3" id="KW-1185">Reference proteome</keyword>
<feature type="transmembrane region" description="Helical" evidence="1">
    <location>
        <begin position="165"/>
        <end position="182"/>
    </location>
</feature>
<evidence type="ECO:0000313" key="2">
    <source>
        <dbReference type="EMBL" id="TDY01655.1"/>
    </source>
</evidence>
<evidence type="ECO:0000256" key="1">
    <source>
        <dbReference type="SAM" id="Phobius"/>
    </source>
</evidence>
<keyword evidence="1" id="KW-0472">Membrane</keyword>
<dbReference type="InterPro" id="IPR011672">
    <property type="entry name" value="DUF1614"/>
</dbReference>
<protein>
    <submittedName>
        <fullName evidence="2">Putative membrane protein</fullName>
    </submittedName>
</protein>
<name>A0A4V3H440_9GAMM</name>
<sequence length="217" mass="22794">MRSPGNYLLLFFVALVVILFIQIQIFSLVLSKLGLSPHSAALLLITTLIGSAVNLPLARIKAEKPPEPPPQMPRYWPFKLPPFTGYTVIAINVGGALVPLLFSLYLFLNQSLPLPTVLLAIGIVSAISYGFSRPIAGLGVGMPIFIAPLTAAITALLLAPEQSPPLAYICGTLGVLIGADLLRLKDIPKLGAPIASIGGAGTFDGIFFTGIIAVLLA</sequence>
<feature type="transmembrane region" description="Helical" evidence="1">
    <location>
        <begin position="83"/>
        <end position="108"/>
    </location>
</feature>
<dbReference type="Pfam" id="PF07758">
    <property type="entry name" value="DUF1614"/>
    <property type="match status" value="1"/>
</dbReference>
<dbReference type="AlphaFoldDB" id="A0A4V3H440"/>
<keyword evidence="1" id="KW-1133">Transmembrane helix</keyword>
<proteinExistence type="predicted"/>
<dbReference type="OrthoDB" id="9782559at2"/>
<dbReference type="EMBL" id="SOQX01000003">
    <property type="protein sequence ID" value="TDY01655.1"/>
    <property type="molecule type" value="Genomic_DNA"/>
</dbReference>
<keyword evidence="1" id="KW-0812">Transmembrane</keyword>